<dbReference type="OrthoDB" id="3235815at2759"/>
<organism evidence="2 3">
    <name type="scientific">Pterulicium gracile</name>
    <dbReference type="NCBI Taxonomy" id="1884261"/>
    <lineage>
        <taxon>Eukaryota</taxon>
        <taxon>Fungi</taxon>
        <taxon>Dikarya</taxon>
        <taxon>Basidiomycota</taxon>
        <taxon>Agaricomycotina</taxon>
        <taxon>Agaricomycetes</taxon>
        <taxon>Agaricomycetidae</taxon>
        <taxon>Agaricales</taxon>
        <taxon>Pleurotineae</taxon>
        <taxon>Pterulaceae</taxon>
        <taxon>Pterulicium</taxon>
    </lineage>
</organism>
<proteinExistence type="predicted"/>
<name>A0A5C3QVH2_9AGAR</name>
<evidence type="ECO:0000313" key="2">
    <source>
        <dbReference type="EMBL" id="TFL04369.1"/>
    </source>
</evidence>
<sequence length="584" mass="66935">MLENPWSTKWTRVIKVCRRWRDIAFNDGRLWSWIEQGYGLWPSRMLEWEKRSKGALLSMRFRDMTYSALCVDNTHRIRLLQLKGHPSELRNFLFSFSIEALPALQTLQLEAIGGVAEGEEQWHSPPFIVKGGAPCLRQLRLDGLGFQNLVEFKQVKALTHIELTNGPGSDPTAPLSSLLDLYQVIHESPLLQLLKIHEYVGTTETTFLSSSVPPISLPALDILSLRVDIQDATSIMNFLRPAPSTCLSFTLFRMDDDEIASYGGEHLKALMTKVRHHHLRNPTIPPLLSAHLACSRYSSIEFSEHRKCPSVLSALDETPANIHFHFWPDSQRQIRQILGKVINFLPMQNMKVLDATQVMGEHLERDYDDVDPNMSMETWIRLFRLLPSDLTIMMGVNHGMVVMLKWVLETMLTARTAKPIGRKQKRCQRLRLGLGSRPISKIILNASRHPQLLRARLGLRRDDDDDSEEYNAEADQERLYTSLQGFLSGYSLLETPSKQKGTLLPLLGIHDTAGDCMRAYTIADDLFAVTTEFQLDRTIWDSECIKRGEKRARKYRRKLREEYPDFPTSPKDSPLSSDHEDDYV</sequence>
<dbReference type="AlphaFoldDB" id="A0A5C3QVH2"/>
<dbReference type="EMBL" id="ML178818">
    <property type="protein sequence ID" value="TFL04369.1"/>
    <property type="molecule type" value="Genomic_DNA"/>
</dbReference>
<dbReference type="Proteomes" id="UP000305067">
    <property type="component" value="Unassembled WGS sequence"/>
</dbReference>
<accession>A0A5C3QVH2</accession>
<evidence type="ECO:0000313" key="3">
    <source>
        <dbReference type="Proteomes" id="UP000305067"/>
    </source>
</evidence>
<dbReference type="STRING" id="1884261.A0A5C3QVH2"/>
<reference evidence="2 3" key="1">
    <citation type="journal article" date="2019" name="Nat. Ecol. Evol.">
        <title>Megaphylogeny resolves global patterns of mushroom evolution.</title>
        <authorList>
            <person name="Varga T."/>
            <person name="Krizsan K."/>
            <person name="Foldi C."/>
            <person name="Dima B."/>
            <person name="Sanchez-Garcia M."/>
            <person name="Sanchez-Ramirez S."/>
            <person name="Szollosi G.J."/>
            <person name="Szarkandi J.G."/>
            <person name="Papp V."/>
            <person name="Albert L."/>
            <person name="Andreopoulos W."/>
            <person name="Angelini C."/>
            <person name="Antonin V."/>
            <person name="Barry K.W."/>
            <person name="Bougher N.L."/>
            <person name="Buchanan P."/>
            <person name="Buyck B."/>
            <person name="Bense V."/>
            <person name="Catcheside P."/>
            <person name="Chovatia M."/>
            <person name="Cooper J."/>
            <person name="Damon W."/>
            <person name="Desjardin D."/>
            <person name="Finy P."/>
            <person name="Geml J."/>
            <person name="Haridas S."/>
            <person name="Hughes K."/>
            <person name="Justo A."/>
            <person name="Karasinski D."/>
            <person name="Kautmanova I."/>
            <person name="Kiss B."/>
            <person name="Kocsube S."/>
            <person name="Kotiranta H."/>
            <person name="LaButti K.M."/>
            <person name="Lechner B.E."/>
            <person name="Liimatainen K."/>
            <person name="Lipzen A."/>
            <person name="Lukacs Z."/>
            <person name="Mihaltcheva S."/>
            <person name="Morgado L.N."/>
            <person name="Niskanen T."/>
            <person name="Noordeloos M.E."/>
            <person name="Ohm R.A."/>
            <person name="Ortiz-Santana B."/>
            <person name="Ovrebo C."/>
            <person name="Racz N."/>
            <person name="Riley R."/>
            <person name="Savchenko A."/>
            <person name="Shiryaev A."/>
            <person name="Soop K."/>
            <person name="Spirin V."/>
            <person name="Szebenyi C."/>
            <person name="Tomsovsky M."/>
            <person name="Tulloss R.E."/>
            <person name="Uehling J."/>
            <person name="Grigoriev I.V."/>
            <person name="Vagvolgyi C."/>
            <person name="Papp T."/>
            <person name="Martin F.M."/>
            <person name="Miettinen O."/>
            <person name="Hibbett D.S."/>
            <person name="Nagy L.G."/>
        </authorList>
    </citation>
    <scope>NUCLEOTIDE SEQUENCE [LARGE SCALE GENOMIC DNA]</scope>
    <source>
        <strain evidence="2 3">CBS 309.79</strain>
    </source>
</reference>
<feature type="region of interest" description="Disordered" evidence="1">
    <location>
        <begin position="558"/>
        <end position="584"/>
    </location>
</feature>
<gene>
    <name evidence="2" type="ORF">BDV98DRAFT_590186</name>
</gene>
<protein>
    <recommendedName>
        <fullName evidence="4">F-box domain-containing protein</fullName>
    </recommendedName>
</protein>
<evidence type="ECO:0000256" key="1">
    <source>
        <dbReference type="SAM" id="MobiDB-lite"/>
    </source>
</evidence>
<evidence type="ECO:0008006" key="4">
    <source>
        <dbReference type="Google" id="ProtNLM"/>
    </source>
</evidence>
<keyword evidence="3" id="KW-1185">Reference proteome</keyword>